<reference evidence="1" key="1">
    <citation type="submission" date="2020-05" db="EMBL/GenBank/DDBJ databases">
        <authorList>
            <person name="Chiriac C."/>
            <person name="Salcher M."/>
            <person name="Ghai R."/>
            <person name="Kavagutti S V."/>
        </authorList>
    </citation>
    <scope>NUCLEOTIDE SEQUENCE</scope>
</reference>
<proteinExistence type="predicted"/>
<sequence>MNLLDFKTQQVVNAIVDVIELAYTQGRNVTFRTIFTFLEFPKEAWEDDPDLDEPIIVTCESDLVLVRAMISSMFAVKR</sequence>
<name>A0A6J5T272_9CAUD</name>
<accession>A0A6J5T272</accession>
<evidence type="ECO:0000313" key="1">
    <source>
        <dbReference type="EMBL" id="CAB4220894.1"/>
    </source>
</evidence>
<protein>
    <submittedName>
        <fullName evidence="1">Uncharacterized protein</fullName>
    </submittedName>
</protein>
<organism evidence="1">
    <name type="scientific">uncultured Caudovirales phage</name>
    <dbReference type="NCBI Taxonomy" id="2100421"/>
    <lineage>
        <taxon>Viruses</taxon>
        <taxon>Duplodnaviria</taxon>
        <taxon>Heunggongvirae</taxon>
        <taxon>Uroviricota</taxon>
        <taxon>Caudoviricetes</taxon>
        <taxon>Peduoviridae</taxon>
        <taxon>Maltschvirus</taxon>
        <taxon>Maltschvirus maltsch</taxon>
    </lineage>
</organism>
<dbReference type="EMBL" id="LR797503">
    <property type="protein sequence ID" value="CAB4220894.1"/>
    <property type="molecule type" value="Genomic_DNA"/>
</dbReference>
<gene>
    <name evidence="1" type="ORF">UFOVP1636_68</name>
</gene>